<name>A0A443RKS2_9ACAR</name>
<dbReference type="OrthoDB" id="195817at2759"/>
<evidence type="ECO:0000256" key="7">
    <source>
        <dbReference type="ARBA" id="ARBA00022958"/>
    </source>
</evidence>
<evidence type="ECO:0000256" key="9">
    <source>
        <dbReference type="ARBA" id="ARBA00023065"/>
    </source>
</evidence>
<evidence type="ECO:0000256" key="4">
    <source>
        <dbReference type="ARBA" id="ARBA00022538"/>
    </source>
</evidence>
<keyword evidence="11" id="KW-0407">Ion channel</keyword>
<keyword evidence="7" id="KW-0630">Potassium</keyword>
<dbReference type="GO" id="GO:0016020">
    <property type="term" value="C:membrane"/>
    <property type="evidence" value="ECO:0007669"/>
    <property type="project" value="InterPro"/>
</dbReference>
<dbReference type="STRING" id="1965070.A0A443RKS2"/>
<feature type="compositionally biased region" description="Basic and acidic residues" evidence="12">
    <location>
        <begin position="273"/>
        <end position="284"/>
    </location>
</feature>
<feature type="transmembrane region" description="Helical" evidence="13">
    <location>
        <begin position="51"/>
        <end position="73"/>
    </location>
</feature>
<evidence type="ECO:0000256" key="13">
    <source>
        <dbReference type="SAM" id="Phobius"/>
    </source>
</evidence>
<evidence type="ECO:0000256" key="5">
    <source>
        <dbReference type="ARBA" id="ARBA00022692"/>
    </source>
</evidence>
<dbReference type="InterPro" id="IPR007866">
    <property type="entry name" value="TRIC_channel"/>
</dbReference>
<gene>
    <name evidence="14" type="ORF">B4U79_06698</name>
</gene>
<keyword evidence="4" id="KW-0633">Potassium transport</keyword>
<comment type="similarity">
    <text evidence="2">Belongs to the TMEM38 family.</text>
</comment>
<evidence type="ECO:0000256" key="1">
    <source>
        <dbReference type="ARBA" id="ARBA00004127"/>
    </source>
</evidence>
<reference evidence="14 15" key="1">
    <citation type="journal article" date="2018" name="Gigascience">
        <title>Genomes of trombidid mites reveal novel predicted allergens and laterally-transferred genes associated with secondary metabolism.</title>
        <authorList>
            <person name="Dong X."/>
            <person name="Chaisiri K."/>
            <person name="Xia D."/>
            <person name="Armstrong S.D."/>
            <person name="Fang Y."/>
            <person name="Donnelly M.J."/>
            <person name="Kadowaki T."/>
            <person name="McGarry J.W."/>
            <person name="Darby A.C."/>
            <person name="Makepeace B.L."/>
        </authorList>
    </citation>
    <scope>NUCLEOTIDE SEQUENCE [LARGE SCALE GENOMIC DNA]</scope>
    <source>
        <strain evidence="14">UoL-WK</strain>
    </source>
</reference>
<organism evidence="14 15">
    <name type="scientific">Dinothrombium tinctorium</name>
    <dbReference type="NCBI Taxonomy" id="1965070"/>
    <lineage>
        <taxon>Eukaryota</taxon>
        <taxon>Metazoa</taxon>
        <taxon>Ecdysozoa</taxon>
        <taxon>Arthropoda</taxon>
        <taxon>Chelicerata</taxon>
        <taxon>Arachnida</taxon>
        <taxon>Acari</taxon>
        <taxon>Acariformes</taxon>
        <taxon>Trombidiformes</taxon>
        <taxon>Prostigmata</taxon>
        <taxon>Anystina</taxon>
        <taxon>Parasitengona</taxon>
        <taxon>Trombidioidea</taxon>
        <taxon>Trombidiidae</taxon>
        <taxon>Dinothrombium</taxon>
    </lineage>
</organism>
<feature type="transmembrane region" description="Helical" evidence="13">
    <location>
        <begin position="176"/>
        <end position="198"/>
    </location>
</feature>
<comment type="subcellular location">
    <subcellularLocation>
        <location evidence="1">Endomembrane system</location>
        <topology evidence="1">Multi-pass membrane protein</topology>
    </subcellularLocation>
</comment>
<feature type="region of interest" description="Disordered" evidence="12">
    <location>
        <begin position="263"/>
        <end position="284"/>
    </location>
</feature>
<accession>A0A443RKS2</accession>
<feature type="transmembrane region" description="Helical" evidence="13">
    <location>
        <begin position="236"/>
        <end position="255"/>
    </location>
</feature>
<evidence type="ECO:0000313" key="15">
    <source>
        <dbReference type="Proteomes" id="UP000285301"/>
    </source>
</evidence>
<dbReference type="GO" id="GO:0005267">
    <property type="term" value="F:potassium channel activity"/>
    <property type="evidence" value="ECO:0007669"/>
    <property type="project" value="UniProtKB-KW"/>
</dbReference>
<keyword evidence="9" id="KW-0406">Ion transport</keyword>
<feature type="transmembrane region" description="Helical" evidence="13">
    <location>
        <begin position="85"/>
        <end position="105"/>
    </location>
</feature>
<keyword evidence="10 13" id="KW-0472">Membrane</keyword>
<evidence type="ECO:0000313" key="14">
    <source>
        <dbReference type="EMBL" id="RWS15871.1"/>
    </source>
</evidence>
<keyword evidence="3" id="KW-0813">Transport</keyword>
<keyword evidence="5 13" id="KW-0812">Transmembrane</keyword>
<evidence type="ECO:0000256" key="6">
    <source>
        <dbReference type="ARBA" id="ARBA00022826"/>
    </source>
</evidence>
<dbReference type="AlphaFoldDB" id="A0A443RKS2"/>
<evidence type="ECO:0000256" key="11">
    <source>
        <dbReference type="ARBA" id="ARBA00023303"/>
    </source>
</evidence>
<proteinExistence type="inferred from homology"/>
<protein>
    <submittedName>
        <fullName evidence="14">Trimeric intracellular cation channel type A-like protein</fullName>
    </submittedName>
</protein>
<comment type="caution">
    <text evidence="14">The sequence shown here is derived from an EMBL/GenBank/DDBJ whole genome shotgun (WGS) entry which is preliminary data.</text>
</comment>
<dbReference type="PANTHER" id="PTHR12454">
    <property type="entry name" value="TRIMERIC INTRACELLULAR CATION CHANNEL"/>
    <property type="match status" value="1"/>
</dbReference>
<evidence type="ECO:0000256" key="10">
    <source>
        <dbReference type="ARBA" id="ARBA00023136"/>
    </source>
</evidence>
<feature type="transmembrane region" description="Helical" evidence="13">
    <location>
        <begin position="210"/>
        <end position="230"/>
    </location>
</feature>
<evidence type="ECO:0000256" key="12">
    <source>
        <dbReference type="SAM" id="MobiDB-lite"/>
    </source>
</evidence>
<dbReference type="PANTHER" id="PTHR12454:SF11">
    <property type="entry name" value="GH25683P"/>
    <property type="match status" value="1"/>
</dbReference>
<dbReference type="GO" id="GO:0042802">
    <property type="term" value="F:identical protein binding"/>
    <property type="evidence" value="ECO:0007669"/>
    <property type="project" value="InterPro"/>
</dbReference>
<dbReference type="Proteomes" id="UP000285301">
    <property type="component" value="Unassembled WGS sequence"/>
</dbReference>
<keyword evidence="8 13" id="KW-1133">Transmembrane helix</keyword>
<sequence length="284" mass="31985">MDPESFLEIANQVTKLKMYPYFEIAHCIISCLYMREDLGQGSHPFSRKHPFACWTSCMVSIFSGAILANVLLGEPILGAFKNTNQILLATAVWYLMFYSPFDIVYKGCKFMPFKVIFAAMKEVIRCKKVHDGVVHAAKVYPNGYLIMVAVGTVKGNGAAFLRLMERILRGVWTPNAIEFLAPTFPTKACIAASIIFIIDRKTDWISVPHALVYFGIVIFFVYFKLSSMLLGIHDPFIPFENLFCAIFMGGIWDALSHVLASAKNSGDTNPKVEIPRREETKKKD</sequence>
<dbReference type="EMBL" id="NCKU01000347">
    <property type="protein sequence ID" value="RWS15871.1"/>
    <property type="molecule type" value="Genomic_DNA"/>
</dbReference>
<keyword evidence="6" id="KW-0631">Potassium channel</keyword>
<evidence type="ECO:0000256" key="8">
    <source>
        <dbReference type="ARBA" id="ARBA00022989"/>
    </source>
</evidence>
<dbReference type="GO" id="GO:0012505">
    <property type="term" value="C:endomembrane system"/>
    <property type="evidence" value="ECO:0007669"/>
    <property type="project" value="UniProtKB-SubCell"/>
</dbReference>
<dbReference type="Pfam" id="PF05197">
    <property type="entry name" value="TRIC"/>
    <property type="match status" value="1"/>
</dbReference>
<evidence type="ECO:0000256" key="3">
    <source>
        <dbReference type="ARBA" id="ARBA00022448"/>
    </source>
</evidence>
<evidence type="ECO:0000256" key="2">
    <source>
        <dbReference type="ARBA" id="ARBA00005766"/>
    </source>
</evidence>
<keyword evidence="15" id="KW-1185">Reference proteome</keyword>